<reference evidence="3 4" key="1">
    <citation type="journal article" date="2019" name="Nat. Med.">
        <title>A library of human gut bacterial isolates paired with longitudinal multiomics data enables mechanistic microbiome research.</title>
        <authorList>
            <person name="Poyet M."/>
            <person name="Groussin M."/>
            <person name="Gibbons S.M."/>
            <person name="Avila-Pacheco J."/>
            <person name="Jiang X."/>
            <person name="Kearney S.M."/>
            <person name="Perrotta A.R."/>
            <person name="Berdy B."/>
            <person name="Zhao S."/>
            <person name="Lieberman T.D."/>
            <person name="Swanson P.K."/>
            <person name="Smith M."/>
            <person name="Roesemann S."/>
            <person name="Alexander J.E."/>
            <person name="Rich S.A."/>
            <person name="Livny J."/>
            <person name="Vlamakis H."/>
            <person name="Clish C."/>
            <person name="Bullock K."/>
            <person name="Deik A."/>
            <person name="Scott J."/>
            <person name="Pierce K.A."/>
            <person name="Xavier R.J."/>
            <person name="Alm E.J."/>
        </authorList>
    </citation>
    <scope>NUCLEOTIDE SEQUENCE [LARGE SCALE GENOMIC DNA]</scope>
    <source>
        <strain evidence="2 3">BIOML-A2</strain>
        <strain evidence="1 4">BIOML-A9</strain>
    </source>
</reference>
<dbReference type="Proteomes" id="UP000461276">
    <property type="component" value="Unassembled WGS sequence"/>
</dbReference>
<dbReference type="AlphaFoldDB" id="A0A395YS48"/>
<accession>A0A395YS48</accession>
<dbReference type="EMBL" id="WKMY01000006">
    <property type="protein sequence ID" value="MRY93723.1"/>
    <property type="molecule type" value="Genomic_DNA"/>
</dbReference>
<dbReference type="EMBL" id="WKNE01000009">
    <property type="protein sequence ID" value="MRZ55730.1"/>
    <property type="molecule type" value="Genomic_DNA"/>
</dbReference>
<sequence>MNYRIIPQKHFLKELKRLAKKYHSLKQDLQALQNELSSNPSAGIDLGCGIRKIRMAIGSKNKGKSHGARVITYTYTVNDTEGIINLIYIYDKEESESITDNEIKWLVKEVER</sequence>
<evidence type="ECO:0000313" key="1">
    <source>
        <dbReference type="EMBL" id="MRY93723.1"/>
    </source>
</evidence>
<gene>
    <name evidence="1" type="ORF">GKD67_10875</name>
    <name evidence="2" type="ORF">GKD68_13410</name>
</gene>
<dbReference type="PIRSF" id="PIRSF039032">
    <property type="entry name" value="HigB-2"/>
    <property type="match status" value="1"/>
</dbReference>
<evidence type="ECO:0000313" key="3">
    <source>
        <dbReference type="Proteomes" id="UP000432516"/>
    </source>
</evidence>
<dbReference type="RefSeq" id="WP_009275597.1">
    <property type="nucleotide sequence ID" value="NZ_CAXSUO010000003.1"/>
</dbReference>
<name>A0A395YS48_PARDI</name>
<evidence type="ECO:0000313" key="4">
    <source>
        <dbReference type="Proteomes" id="UP000461276"/>
    </source>
</evidence>
<evidence type="ECO:0000313" key="2">
    <source>
        <dbReference type="EMBL" id="MRZ55730.1"/>
    </source>
</evidence>
<dbReference type="InterPro" id="IPR009387">
    <property type="entry name" value="HigB-2"/>
</dbReference>
<proteinExistence type="predicted"/>
<dbReference type="Proteomes" id="UP000432516">
    <property type="component" value="Unassembled WGS sequence"/>
</dbReference>
<comment type="caution">
    <text evidence="1">The sequence shown here is derived from an EMBL/GenBank/DDBJ whole genome shotgun (WGS) entry which is preliminary data.</text>
</comment>
<protein>
    <submittedName>
        <fullName evidence="1">Addiction module toxin RelE</fullName>
    </submittedName>
</protein>
<organism evidence="1 4">
    <name type="scientific">Parabacteroides distasonis</name>
    <dbReference type="NCBI Taxonomy" id="823"/>
    <lineage>
        <taxon>Bacteria</taxon>
        <taxon>Pseudomonadati</taxon>
        <taxon>Bacteroidota</taxon>
        <taxon>Bacteroidia</taxon>
        <taxon>Bacteroidales</taxon>
        <taxon>Tannerellaceae</taxon>
        <taxon>Parabacteroides</taxon>
    </lineage>
</organism>